<reference evidence="6 7" key="1">
    <citation type="submission" date="2019-11" db="EMBL/GenBank/DDBJ databases">
        <title>Genome analysis of Rhizobacterium cereale a novel genus and species isolated from maize roots in North Spain.</title>
        <authorList>
            <person name="Menendez E."/>
            <person name="Flores-Felix J.D."/>
            <person name="Ramirez-Bahena M.-H."/>
            <person name="Igual J.M."/>
            <person name="Garcia-Fraile P."/>
            <person name="Peix A."/>
            <person name="Velazquez E."/>
        </authorList>
    </citation>
    <scope>NUCLEOTIDE SEQUENCE [LARGE SCALE GENOMIC DNA]</scope>
    <source>
        <strain evidence="6 7">RZME27</strain>
    </source>
</reference>
<evidence type="ECO:0000313" key="6">
    <source>
        <dbReference type="EMBL" id="MQY48730.1"/>
    </source>
</evidence>
<dbReference type="RefSeq" id="WP_153357689.1">
    <property type="nucleotide sequence ID" value="NZ_JAYKOO010000004.1"/>
</dbReference>
<feature type="domain" description="HTH lysR-type" evidence="5">
    <location>
        <begin position="1"/>
        <end position="59"/>
    </location>
</feature>
<evidence type="ECO:0000256" key="1">
    <source>
        <dbReference type="ARBA" id="ARBA00009437"/>
    </source>
</evidence>
<organism evidence="6 7">
    <name type="scientific">Endobacterium cereale</name>
    <dbReference type="NCBI Taxonomy" id="2663029"/>
    <lineage>
        <taxon>Bacteria</taxon>
        <taxon>Pseudomonadati</taxon>
        <taxon>Pseudomonadota</taxon>
        <taxon>Alphaproteobacteria</taxon>
        <taxon>Hyphomicrobiales</taxon>
        <taxon>Rhizobiaceae</taxon>
        <taxon>Endobacterium</taxon>
    </lineage>
</organism>
<dbReference type="EMBL" id="WIXI01000049">
    <property type="protein sequence ID" value="MQY48730.1"/>
    <property type="molecule type" value="Genomic_DNA"/>
</dbReference>
<dbReference type="PROSITE" id="PS50931">
    <property type="entry name" value="HTH_LYSR"/>
    <property type="match status" value="1"/>
</dbReference>
<dbReference type="InterPro" id="IPR036388">
    <property type="entry name" value="WH-like_DNA-bd_sf"/>
</dbReference>
<dbReference type="Gene3D" id="1.10.10.10">
    <property type="entry name" value="Winged helix-like DNA-binding domain superfamily/Winged helix DNA-binding domain"/>
    <property type="match status" value="1"/>
</dbReference>
<dbReference type="SUPFAM" id="SSF53850">
    <property type="entry name" value="Periplasmic binding protein-like II"/>
    <property type="match status" value="1"/>
</dbReference>
<dbReference type="AlphaFoldDB" id="A0A6A8AG30"/>
<dbReference type="PANTHER" id="PTHR30537:SF5">
    <property type="entry name" value="HTH-TYPE TRANSCRIPTIONAL ACTIVATOR TTDR-RELATED"/>
    <property type="match status" value="1"/>
</dbReference>
<keyword evidence="2" id="KW-0805">Transcription regulation</keyword>
<evidence type="ECO:0000256" key="2">
    <source>
        <dbReference type="ARBA" id="ARBA00023015"/>
    </source>
</evidence>
<proteinExistence type="inferred from homology"/>
<dbReference type="PANTHER" id="PTHR30537">
    <property type="entry name" value="HTH-TYPE TRANSCRIPTIONAL REGULATOR"/>
    <property type="match status" value="1"/>
</dbReference>
<keyword evidence="7" id="KW-1185">Reference proteome</keyword>
<dbReference type="InterPro" id="IPR005119">
    <property type="entry name" value="LysR_subst-bd"/>
</dbReference>
<keyword evidence="4" id="KW-0804">Transcription</keyword>
<dbReference type="Proteomes" id="UP000435138">
    <property type="component" value="Unassembled WGS sequence"/>
</dbReference>
<evidence type="ECO:0000256" key="3">
    <source>
        <dbReference type="ARBA" id="ARBA00023125"/>
    </source>
</evidence>
<dbReference type="InterPro" id="IPR036390">
    <property type="entry name" value="WH_DNA-bd_sf"/>
</dbReference>
<dbReference type="CDD" id="cd08422">
    <property type="entry name" value="PBP2_CrgA_like"/>
    <property type="match status" value="1"/>
</dbReference>
<dbReference type="Pfam" id="PF00126">
    <property type="entry name" value="HTH_1"/>
    <property type="match status" value="1"/>
</dbReference>
<accession>A0A6A8AG30</accession>
<dbReference type="FunFam" id="1.10.10.10:FF:000001">
    <property type="entry name" value="LysR family transcriptional regulator"/>
    <property type="match status" value="1"/>
</dbReference>
<dbReference type="GO" id="GO:0003700">
    <property type="term" value="F:DNA-binding transcription factor activity"/>
    <property type="evidence" value="ECO:0007669"/>
    <property type="project" value="InterPro"/>
</dbReference>
<name>A0A6A8AG30_9HYPH</name>
<sequence>MDRLDCDRMFVAVAENGSFAAAASRLGTSTGQASKLVSRLEADLGVQLLSRTTRALSLTEAGRGYLEGIKPLLDDYDALDTVTRHASGAPSGRLRISAPITFGTAQLAPILIDFAKQYSDIQLDINFSDRNVNLVDEGFDAAIRVGKPADSSLIARKLCDSRVVVAASPAYLAARDTPKTPAELEGHDCIIDTNFREPFRWQFARADGGTDTVMMKGRLQFSNAEACLAATLAGFGIARLPSFIAGPCLRDGRLTLLLSERGYDDFGIYALYPPGRHLALKVRVLVDFLTAAFRGRPDWDKGW</sequence>
<dbReference type="Pfam" id="PF03466">
    <property type="entry name" value="LysR_substrate"/>
    <property type="match status" value="1"/>
</dbReference>
<comment type="similarity">
    <text evidence="1">Belongs to the LysR transcriptional regulatory family.</text>
</comment>
<evidence type="ECO:0000256" key="4">
    <source>
        <dbReference type="ARBA" id="ARBA00023163"/>
    </source>
</evidence>
<comment type="caution">
    <text evidence="6">The sequence shown here is derived from an EMBL/GenBank/DDBJ whole genome shotgun (WGS) entry which is preliminary data.</text>
</comment>
<keyword evidence="3" id="KW-0238">DNA-binding</keyword>
<dbReference type="InterPro" id="IPR058163">
    <property type="entry name" value="LysR-type_TF_proteobact-type"/>
</dbReference>
<dbReference type="InterPro" id="IPR000847">
    <property type="entry name" value="LysR_HTH_N"/>
</dbReference>
<evidence type="ECO:0000313" key="7">
    <source>
        <dbReference type="Proteomes" id="UP000435138"/>
    </source>
</evidence>
<gene>
    <name evidence="6" type="ORF">GAO09_22105</name>
</gene>
<dbReference type="GO" id="GO:0043565">
    <property type="term" value="F:sequence-specific DNA binding"/>
    <property type="evidence" value="ECO:0007669"/>
    <property type="project" value="TreeGrafter"/>
</dbReference>
<evidence type="ECO:0000259" key="5">
    <source>
        <dbReference type="PROSITE" id="PS50931"/>
    </source>
</evidence>
<dbReference type="Gene3D" id="3.40.190.290">
    <property type="match status" value="1"/>
</dbReference>
<dbReference type="GO" id="GO:0006351">
    <property type="term" value="P:DNA-templated transcription"/>
    <property type="evidence" value="ECO:0007669"/>
    <property type="project" value="TreeGrafter"/>
</dbReference>
<protein>
    <submittedName>
        <fullName evidence="6">LysR family transcriptional regulator</fullName>
    </submittedName>
</protein>
<dbReference type="SUPFAM" id="SSF46785">
    <property type="entry name" value="Winged helix' DNA-binding domain"/>
    <property type="match status" value="1"/>
</dbReference>